<dbReference type="InterPro" id="IPR021145">
    <property type="entry name" value="Portal_protein_SPP1_Gp6-like"/>
</dbReference>
<name>A0A2H4P703_9CAUD</name>
<sequence>MPIDSKQAKAIVDRKHPLFVELVPHWCFMEASYKGGRGWFEKNIFRYIKEGDREYKDRVERAYRFNHTRETVDLVNKYLFRAPINRKVDDAPKSVQKFWKKVDSTGLDIDEFMRVVSLKQSIFGRPWIVIDNRVTAAAIPEDASVAEVPEADLYAYLVPPQQVPDYAFDESGELLWVLIEEHVRDDADPINGSGALSSRYRLWTREEWLLIEFKKGAGKSGGKWEQTGYGRHDLGLVPVIPANNSIGSDKWDCPALIADVAYLDRAVSNYASNLDAIIQDQAFSQLAMPAQGVLPGDDAYNKVLEMGTKRVFLYDGEAGNAPVFLSPDPRQATLILSAIGQLINEIYHSVGLAGERTKQDNSKGIDNSSGVAKTKDFERVVALLSAKADALEVVEYKMMQIIAAWSGETLPEGTNLVTYPVESQFDVRTMYDELDTAMKLRLMGLPPGVMEEQVNRLIAKLFPDLAEDVVKKLREEVKEWSNEPTEQEKAAQAAGTGSETSKRVVEEAKRDRAGASQKKSDTQSRETGKTNG</sequence>
<dbReference type="Proteomes" id="UP000241592">
    <property type="component" value="Segment"/>
</dbReference>
<proteinExistence type="predicted"/>
<organism evidence="2 3">
    <name type="scientific">Pseudomonas phage nickie</name>
    <dbReference type="NCBI Taxonomy" id="2048977"/>
    <lineage>
        <taxon>Viruses</taxon>
        <taxon>Duplodnaviria</taxon>
        <taxon>Heunggongvirae</taxon>
        <taxon>Uroviricota</taxon>
        <taxon>Caudoviricetes</taxon>
        <taxon>Nickievirus</taxon>
        <taxon>Nickievirus nickie</taxon>
    </lineage>
</organism>
<evidence type="ECO:0000313" key="3">
    <source>
        <dbReference type="Proteomes" id="UP000241592"/>
    </source>
</evidence>
<keyword evidence="3" id="KW-1185">Reference proteome</keyword>
<protein>
    <submittedName>
        <fullName evidence="2">Portal protein</fullName>
    </submittedName>
</protein>
<reference evidence="2 3" key="1">
    <citation type="submission" date="2017-09" db="EMBL/GenBank/DDBJ databases">
        <authorList>
            <person name="Ehlers B."/>
            <person name="Leendertz F.H."/>
        </authorList>
    </citation>
    <scope>NUCLEOTIDE SEQUENCE [LARGE SCALE GENOMIC DNA]</scope>
</reference>
<dbReference type="Pfam" id="PF05133">
    <property type="entry name" value="SPP1_portal"/>
    <property type="match status" value="1"/>
</dbReference>
<evidence type="ECO:0000256" key="1">
    <source>
        <dbReference type="SAM" id="MobiDB-lite"/>
    </source>
</evidence>
<dbReference type="EMBL" id="MG018927">
    <property type="protein sequence ID" value="ATW57947.1"/>
    <property type="molecule type" value="Genomic_DNA"/>
</dbReference>
<accession>A0A2H4P703</accession>
<feature type="compositionally biased region" description="Basic and acidic residues" evidence="1">
    <location>
        <begin position="500"/>
        <end position="532"/>
    </location>
</feature>
<feature type="region of interest" description="Disordered" evidence="1">
    <location>
        <begin position="478"/>
        <end position="532"/>
    </location>
</feature>
<dbReference type="OrthoDB" id="7219at10239"/>
<evidence type="ECO:0000313" key="2">
    <source>
        <dbReference type="EMBL" id="ATW57947.1"/>
    </source>
</evidence>
<feature type="compositionally biased region" description="Basic and acidic residues" evidence="1">
    <location>
        <begin position="478"/>
        <end position="489"/>
    </location>
</feature>
<gene>
    <name evidence="2" type="ORF">CNR34_00014</name>
</gene>